<dbReference type="SUPFAM" id="SSF75304">
    <property type="entry name" value="Amidase signature (AS) enzymes"/>
    <property type="match status" value="1"/>
</dbReference>
<keyword evidence="4" id="KW-1185">Reference proteome</keyword>
<dbReference type="PROSITE" id="PS00571">
    <property type="entry name" value="AMIDASES"/>
    <property type="match status" value="1"/>
</dbReference>
<evidence type="ECO:0000259" key="2">
    <source>
        <dbReference type="Pfam" id="PF01425"/>
    </source>
</evidence>
<dbReference type="InterPro" id="IPR000120">
    <property type="entry name" value="Amidase"/>
</dbReference>
<dbReference type="Proteomes" id="UP000198778">
    <property type="component" value="Unassembled WGS sequence"/>
</dbReference>
<dbReference type="OrthoDB" id="9811471at2"/>
<protein>
    <submittedName>
        <fullName evidence="3">Amidase</fullName>
    </submittedName>
</protein>
<gene>
    <name evidence="3" type="ORF">SAMN04488053_1186</name>
</gene>
<dbReference type="EMBL" id="FNIL01000018">
    <property type="protein sequence ID" value="SDO55466.1"/>
    <property type="molecule type" value="Genomic_DNA"/>
</dbReference>
<dbReference type="InterPro" id="IPR036928">
    <property type="entry name" value="AS_sf"/>
</dbReference>
<proteinExistence type="inferred from homology"/>
<dbReference type="Pfam" id="PF01425">
    <property type="entry name" value="Amidase"/>
    <property type="match status" value="1"/>
</dbReference>
<dbReference type="InterPro" id="IPR023631">
    <property type="entry name" value="Amidase_dom"/>
</dbReference>
<name>A0A1H0KI35_9BACI</name>
<evidence type="ECO:0000313" key="3">
    <source>
        <dbReference type="EMBL" id="SDO55466.1"/>
    </source>
</evidence>
<organism evidence="3 4">
    <name type="scientific">Alkalicoccus daliensis</name>
    <dbReference type="NCBI Taxonomy" id="745820"/>
    <lineage>
        <taxon>Bacteria</taxon>
        <taxon>Bacillati</taxon>
        <taxon>Bacillota</taxon>
        <taxon>Bacilli</taxon>
        <taxon>Bacillales</taxon>
        <taxon>Bacillaceae</taxon>
        <taxon>Alkalicoccus</taxon>
    </lineage>
</organism>
<dbReference type="InterPro" id="IPR020556">
    <property type="entry name" value="Amidase_CS"/>
</dbReference>
<comment type="similarity">
    <text evidence="1">Belongs to the amidase family.</text>
</comment>
<feature type="domain" description="Amidase" evidence="2">
    <location>
        <begin position="28"/>
        <end position="470"/>
    </location>
</feature>
<evidence type="ECO:0000256" key="1">
    <source>
        <dbReference type="ARBA" id="ARBA00009199"/>
    </source>
</evidence>
<dbReference type="Gene3D" id="3.90.1300.10">
    <property type="entry name" value="Amidase signature (AS) domain"/>
    <property type="match status" value="1"/>
</dbReference>
<dbReference type="PANTHER" id="PTHR11895:SF7">
    <property type="entry name" value="GLUTAMYL-TRNA(GLN) AMIDOTRANSFERASE SUBUNIT A, MITOCHONDRIAL"/>
    <property type="match status" value="1"/>
</dbReference>
<dbReference type="AlphaFoldDB" id="A0A1H0KI35"/>
<sequence>MLQENDYIKMDAAALAAGIKQKEFSPEEVMKAFEARKTKVNPALNAVVRSRNREIVLKEYQKQSIFSGVPFLTKDISQAIKGELLTAGSSLLHHHSIEDSHLVSRFRQSGFMIAGQTNTPEFGLKNITEPKRYGPTRNPHHLEFSAGGSSGGAAAAVAAGMVPIAGASDGGGSIRIPASFTGIFGLKPTRGRTPVGPGTGRQWQGAAIDFCVSRSVRDSALLLKEVQVFQREAAFPYPVIPHDTFLKISRPLPKLRIAFSSISPVGTKVSKAAENALFQTVAFLKEEGHELEEAAPAIDGRELMRKYYVMNSGEMAAVGSRLHQALGRKIRQEEFELESWMLQEAGKYISGAEYAQSLQSWDEAAFIMSEFHQQYDIYLTPATADSAPRVGELTYSAQEDRVWRERMKQTENRQELIYEMFLPSLAYTPFTQLANLTGQPAVSLPVGESELGMPVGVQAMAWKGEEILLLQLADKLERSPLWKQKSLPEIF</sequence>
<dbReference type="PANTHER" id="PTHR11895">
    <property type="entry name" value="TRANSAMIDASE"/>
    <property type="match status" value="1"/>
</dbReference>
<accession>A0A1H0KI35</accession>
<dbReference type="RefSeq" id="WP_090844321.1">
    <property type="nucleotide sequence ID" value="NZ_FNIL01000018.1"/>
</dbReference>
<evidence type="ECO:0000313" key="4">
    <source>
        <dbReference type="Proteomes" id="UP000198778"/>
    </source>
</evidence>
<reference evidence="4" key="1">
    <citation type="submission" date="2016-10" db="EMBL/GenBank/DDBJ databases">
        <authorList>
            <person name="Varghese N."/>
            <person name="Submissions S."/>
        </authorList>
    </citation>
    <scope>NUCLEOTIDE SEQUENCE [LARGE SCALE GENOMIC DNA]</scope>
    <source>
        <strain evidence="4">CGMCC 1.10369</strain>
    </source>
</reference>
<dbReference type="GO" id="GO:0003824">
    <property type="term" value="F:catalytic activity"/>
    <property type="evidence" value="ECO:0007669"/>
    <property type="project" value="InterPro"/>
</dbReference>
<dbReference type="STRING" id="745820.SAMN04488053_1186"/>